<reference evidence="1 2" key="1">
    <citation type="submission" date="2016-01" db="EMBL/GenBank/DDBJ databases">
        <authorList>
            <person name="Oliw E.H."/>
        </authorList>
    </citation>
    <scope>NUCLEOTIDE SEQUENCE [LARGE SCALE GENOMIC DNA]</scope>
    <source>
        <strain evidence="1">LMG 27134</strain>
    </source>
</reference>
<accession>A0A158JEE3</accession>
<dbReference type="EMBL" id="FCOK02000083">
    <property type="protein sequence ID" value="SAL67222.1"/>
    <property type="molecule type" value="Genomic_DNA"/>
</dbReference>
<gene>
    <name evidence="1" type="ORF">AWB69_07681</name>
</gene>
<sequence length="158" mass="17729">MRENIFRHPYANDTSAKKLTFLLLAAISGLIFTSSTFGESIENKEEAVVQCDGFLVESGMSGMLEKQDKTKSQFAERTIKAAFGPDAYGILALTGFQTYKKIVYLYMSKHTTGQVRRLEQRGSTDFDSFANNHDIDGATKYFENCNADNAAVAKYFDW</sequence>
<protein>
    <submittedName>
        <fullName evidence="1">Uncharacterized protein</fullName>
    </submittedName>
</protein>
<evidence type="ECO:0000313" key="2">
    <source>
        <dbReference type="Proteomes" id="UP000054683"/>
    </source>
</evidence>
<proteinExistence type="predicted"/>
<name>A0A158JEE3_9BURK</name>
<dbReference type="Proteomes" id="UP000054683">
    <property type="component" value="Unassembled WGS sequence"/>
</dbReference>
<evidence type="ECO:0000313" key="1">
    <source>
        <dbReference type="EMBL" id="SAL67222.1"/>
    </source>
</evidence>
<organism evidence="1 2">
    <name type="scientific">Caballeronia udeis</name>
    <dbReference type="NCBI Taxonomy" id="1232866"/>
    <lineage>
        <taxon>Bacteria</taxon>
        <taxon>Pseudomonadati</taxon>
        <taxon>Pseudomonadota</taxon>
        <taxon>Betaproteobacteria</taxon>
        <taxon>Burkholderiales</taxon>
        <taxon>Burkholderiaceae</taxon>
        <taxon>Caballeronia</taxon>
    </lineage>
</organism>
<dbReference type="AlphaFoldDB" id="A0A158JEE3"/>